<dbReference type="Proteomes" id="UP001403385">
    <property type="component" value="Unassembled WGS sequence"/>
</dbReference>
<name>A0AAW9SHG9_9BACT</name>
<dbReference type="RefSeq" id="WP_346824699.1">
    <property type="nucleotide sequence ID" value="NZ_JBDKWZ010000030.1"/>
</dbReference>
<comment type="caution">
    <text evidence="1">The sequence shown here is derived from an EMBL/GenBank/DDBJ whole genome shotgun (WGS) entry which is preliminary data.</text>
</comment>
<sequence length="185" mass="21303">MRHYVLLWFTLLSTSAFGQSEDARILEIKNVYKEVQEFMEFGYGRSLLLDDTGPGGGSTFHFYSEGPRLYHVKQEAGFEDGGIYQIEYYFNAENKPCFIYYKHDLTNESGGTSSYREDRVYISKSEVIKVLRKEMNDQDPKKLAEFIEHIDQHQNKVAANNNGEVKGLLTDAIGLSKIWKLHQGL</sequence>
<dbReference type="AlphaFoldDB" id="A0AAW9SHG9"/>
<evidence type="ECO:0000313" key="1">
    <source>
        <dbReference type="EMBL" id="MEN7551923.1"/>
    </source>
</evidence>
<proteinExistence type="predicted"/>
<evidence type="ECO:0000313" key="2">
    <source>
        <dbReference type="Proteomes" id="UP001403385"/>
    </source>
</evidence>
<dbReference type="EMBL" id="JBDKWZ010000030">
    <property type="protein sequence ID" value="MEN7551923.1"/>
    <property type="molecule type" value="Genomic_DNA"/>
</dbReference>
<accession>A0AAW9SHG9</accession>
<organism evidence="1 2">
    <name type="scientific">Rapidithrix thailandica</name>
    <dbReference type="NCBI Taxonomy" id="413964"/>
    <lineage>
        <taxon>Bacteria</taxon>
        <taxon>Pseudomonadati</taxon>
        <taxon>Bacteroidota</taxon>
        <taxon>Cytophagia</taxon>
        <taxon>Cytophagales</taxon>
        <taxon>Flammeovirgaceae</taxon>
        <taxon>Rapidithrix</taxon>
    </lineage>
</organism>
<gene>
    <name evidence="1" type="ORF">AAG747_28675</name>
</gene>
<protein>
    <submittedName>
        <fullName evidence="1">Uncharacterized protein</fullName>
    </submittedName>
</protein>
<keyword evidence="2" id="KW-1185">Reference proteome</keyword>
<reference evidence="1 2" key="1">
    <citation type="submission" date="2024-04" db="EMBL/GenBank/DDBJ databases">
        <title>Novel genus in family Flammeovirgaceae.</title>
        <authorList>
            <person name="Nguyen T.H."/>
            <person name="Vuong T.Q."/>
            <person name="Le H."/>
            <person name="Kim S.-G."/>
        </authorList>
    </citation>
    <scope>NUCLEOTIDE SEQUENCE [LARGE SCALE GENOMIC DNA]</scope>
    <source>
        <strain evidence="1 2">JCM 23209</strain>
    </source>
</reference>